<comment type="caution">
    <text evidence="3">The sequence shown here is derived from an EMBL/GenBank/DDBJ whole genome shotgun (WGS) entry which is preliminary data.</text>
</comment>
<organism evidence="3 4">
    <name type="scientific">Halomonas organivorans</name>
    <dbReference type="NCBI Taxonomy" id="257772"/>
    <lineage>
        <taxon>Bacteria</taxon>
        <taxon>Pseudomonadati</taxon>
        <taxon>Pseudomonadota</taxon>
        <taxon>Gammaproteobacteria</taxon>
        <taxon>Oceanospirillales</taxon>
        <taxon>Halomonadaceae</taxon>
        <taxon>Halomonas</taxon>
    </lineage>
</organism>
<feature type="chain" id="PRO_5031344659" evidence="2">
    <location>
        <begin position="29"/>
        <end position="102"/>
    </location>
</feature>
<name>A0A7W5G5H3_9GAMM</name>
<dbReference type="AlphaFoldDB" id="A0A7W5G5H3"/>
<gene>
    <name evidence="3" type="ORF">FHR96_001283</name>
</gene>
<feature type="region of interest" description="Disordered" evidence="1">
    <location>
        <begin position="31"/>
        <end position="102"/>
    </location>
</feature>
<feature type="compositionally biased region" description="Acidic residues" evidence="1">
    <location>
        <begin position="83"/>
        <end position="96"/>
    </location>
</feature>
<dbReference type="Proteomes" id="UP000525987">
    <property type="component" value="Unassembled WGS sequence"/>
</dbReference>
<reference evidence="3 4" key="1">
    <citation type="submission" date="2020-08" db="EMBL/GenBank/DDBJ databases">
        <title>Genomic Encyclopedia of Type Strains, Phase III (KMG-III): the genomes of soil and plant-associated and newly described type strains.</title>
        <authorList>
            <person name="Whitman W."/>
        </authorList>
    </citation>
    <scope>NUCLEOTIDE SEQUENCE [LARGE SCALE GENOMIC DNA]</scope>
    <source>
        <strain evidence="3 4">CECT 5995</strain>
    </source>
</reference>
<evidence type="ECO:0000256" key="1">
    <source>
        <dbReference type="SAM" id="MobiDB-lite"/>
    </source>
</evidence>
<protein>
    <submittedName>
        <fullName evidence="3">Pentapeptide MXKDX repeat protein</fullName>
    </submittedName>
</protein>
<dbReference type="InterPro" id="IPR014299">
    <property type="entry name" value="Penta_MxKDx"/>
</dbReference>
<proteinExistence type="predicted"/>
<evidence type="ECO:0000313" key="3">
    <source>
        <dbReference type="EMBL" id="MBB3140421.1"/>
    </source>
</evidence>
<keyword evidence="2" id="KW-0732">Signal</keyword>
<evidence type="ECO:0000256" key="2">
    <source>
        <dbReference type="SAM" id="SignalP"/>
    </source>
</evidence>
<dbReference type="RefSeq" id="WP_183386812.1">
    <property type="nucleotide sequence ID" value="NZ_JACHXM010000004.1"/>
</dbReference>
<keyword evidence="4" id="KW-1185">Reference proteome</keyword>
<sequence length="102" mass="11016">MFTQDRSRTALFALLLGGALLLPTAALADHHEGDAMQQGDSMEHDGMSGEAMEGDAMKQDAMKSDAMGEEDAMAGDDAMKSEGDDEMMMDEDDEMMKDDGEM</sequence>
<evidence type="ECO:0000313" key="4">
    <source>
        <dbReference type="Proteomes" id="UP000525987"/>
    </source>
</evidence>
<dbReference type="EMBL" id="JACHXM010000004">
    <property type="protein sequence ID" value="MBB3140421.1"/>
    <property type="molecule type" value="Genomic_DNA"/>
</dbReference>
<dbReference type="NCBIfam" id="TIGR02953">
    <property type="entry name" value="penta_MxKDx"/>
    <property type="match status" value="1"/>
</dbReference>
<accession>A0A7W5G5H3</accession>
<feature type="signal peptide" evidence="2">
    <location>
        <begin position="1"/>
        <end position="28"/>
    </location>
</feature>